<dbReference type="InterPro" id="IPR050107">
    <property type="entry name" value="ABC_carbohydrate_import_ATPase"/>
</dbReference>
<evidence type="ECO:0000256" key="2">
    <source>
        <dbReference type="ARBA" id="ARBA00022448"/>
    </source>
</evidence>
<reference evidence="13 14" key="1">
    <citation type="submission" date="2013-02" db="EMBL/GenBank/DDBJ databases">
        <authorList>
            <person name="Fiebig A."/>
            <person name="Goeker M."/>
            <person name="Klenk H.-P.P."/>
        </authorList>
    </citation>
    <scope>NUCLEOTIDE SEQUENCE [LARGE SCALE GENOMIC DNA]</scope>
    <source>
        <strain evidence="13 14">DSM 19309</strain>
    </source>
</reference>
<keyword evidence="14" id="KW-1185">Reference proteome</keyword>
<sequence length="259" mass="28022">MSPPVLEMRGIAKTFPGVRALSSVDLTVRAGSVHAIVGENGAGKSTLMKILSGQYQPSSGEIRLDGAPVTFSGPADAAARGIAMVHQELNLAPDLTVAENIHLGRMPRRGFFVDKQALTRGAQEVLAVLGAKLHPGARVGDLAVSQQQLVEIAKAYVSRPRIIVLDEPTSSLSEHEAHLLFAVLRRMREAGTSIIYISHRLREVLEIADEVTVLRDGPWWATALRRSDGGRDDPPHGRAGRHRPLPQAARHDWCLCARG</sequence>
<dbReference type="RefSeq" id="WP_211262757.1">
    <property type="nucleotide sequence ID" value="NZ_KK088543.1"/>
</dbReference>
<dbReference type="InterPro" id="IPR003593">
    <property type="entry name" value="AAA+_ATPase"/>
</dbReference>
<organism evidence="13 14">
    <name type="scientific">Rubellimicrobium mesophilum DSM 19309</name>
    <dbReference type="NCBI Taxonomy" id="442562"/>
    <lineage>
        <taxon>Bacteria</taxon>
        <taxon>Pseudomonadati</taxon>
        <taxon>Pseudomonadota</taxon>
        <taxon>Alphaproteobacteria</taxon>
        <taxon>Rhodobacterales</taxon>
        <taxon>Roseobacteraceae</taxon>
        <taxon>Rubellimicrobium</taxon>
    </lineage>
</organism>
<dbReference type="EMBL" id="AOSK01000030">
    <property type="protein sequence ID" value="EYD77390.1"/>
    <property type="molecule type" value="Genomic_DNA"/>
</dbReference>
<comment type="function">
    <text evidence="10">Part of an ABC transporter complex involved in carbohydrate import. Could be involved in ribose, galactose and/or methyl galactoside import. Responsible for energy coupling to the transport system.</text>
</comment>
<evidence type="ECO:0000313" key="14">
    <source>
        <dbReference type="Proteomes" id="UP000019666"/>
    </source>
</evidence>
<dbReference type="FunFam" id="3.40.50.300:FF:000127">
    <property type="entry name" value="Ribose import ATP-binding protein RbsA"/>
    <property type="match status" value="1"/>
</dbReference>
<comment type="catalytic activity">
    <reaction evidence="10">
        <text>D-galactose(out) + ATP + H2O = D-galactose(in) + ADP + phosphate + H(+)</text>
        <dbReference type="Rhea" id="RHEA:60156"/>
        <dbReference type="ChEBI" id="CHEBI:4139"/>
        <dbReference type="ChEBI" id="CHEBI:15377"/>
        <dbReference type="ChEBI" id="CHEBI:15378"/>
        <dbReference type="ChEBI" id="CHEBI:30616"/>
        <dbReference type="ChEBI" id="CHEBI:43474"/>
        <dbReference type="ChEBI" id="CHEBI:456216"/>
        <dbReference type="EC" id="7.5.2.11"/>
    </reaction>
</comment>
<dbReference type="CDD" id="cd03216">
    <property type="entry name" value="ABC_Carb_Monos_I"/>
    <property type="match status" value="1"/>
</dbReference>
<dbReference type="EC" id="7.5.2.11" evidence="10"/>
<dbReference type="InterPro" id="IPR003439">
    <property type="entry name" value="ABC_transporter-like_ATP-bd"/>
</dbReference>
<keyword evidence="2 10" id="KW-0813">Transport</keyword>
<dbReference type="SUPFAM" id="SSF52540">
    <property type="entry name" value="P-loop containing nucleoside triphosphate hydrolases"/>
    <property type="match status" value="1"/>
</dbReference>
<evidence type="ECO:0000256" key="8">
    <source>
        <dbReference type="ARBA" id="ARBA00022967"/>
    </source>
</evidence>
<feature type="compositionally biased region" description="Basic and acidic residues" evidence="11">
    <location>
        <begin position="225"/>
        <end position="236"/>
    </location>
</feature>
<evidence type="ECO:0000256" key="11">
    <source>
        <dbReference type="SAM" id="MobiDB-lite"/>
    </source>
</evidence>
<comment type="subcellular location">
    <subcellularLocation>
        <location evidence="10">Cell inner membrane</location>
        <topology evidence="10">Peripheral membrane protein</topology>
    </subcellularLocation>
    <subcellularLocation>
        <location evidence="1">Cell membrane</location>
        <topology evidence="1">Peripheral membrane protein</topology>
    </subcellularLocation>
</comment>
<dbReference type="PANTHER" id="PTHR43790">
    <property type="entry name" value="CARBOHYDRATE TRANSPORT ATP-BINDING PROTEIN MG119-RELATED"/>
    <property type="match status" value="1"/>
</dbReference>
<dbReference type="GO" id="GO:0043211">
    <property type="term" value="F:ABC-type carbohydrate transporter activity"/>
    <property type="evidence" value="ECO:0007669"/>
    <property type="project" value="UniProtKB-UniRule"/>
</dbReference>
<dbReference type="Proteomes" id="UP000019666">
    <property type="component" value="Unassembled WGS sequence"/>
</dbReference>
<keyword evidence="3" id="KW-1003">Cell membrane</keyword>
<dbReference type="SMART" id="SM00382">
    <property type="entry name" value="AAA"/>
    <property type="match status" value="1"/>
</dbReference>
<evidence type="ECO:0000313" key="13">
    <source>
        <dbReference type="EMBL" id="EYD77390.1"/>
    </source>
</evidence>
<evidence type="ECO:0000256" key="5">
    <source>
        <dbReference type="ARBA" id="ARBA00022737"/>
    </source>
</evidence>
<dbReference type="HOGENOM" id="CLU_000604_1_2_5"/>
<proteinExistence type="inferred from homology"/>
<protein>
    <recommendedName>
        <fullName evidence="10">Ribose/galactose/methyl galactoside import ATP-binding protein</fullName>
        <ecNumber evidence="10">7.5.2.11</ecNumber>
    </recommendedName>
</protein>
<dbReference type="InterPro" id="IPR027417">
    <property type="entry name" value="P-loop_NTPase"/>
</dbReference>
<dbReference type="STRING" id="442562.Rumeso_01097"/>
<keyword evidence="7 10" id="KW-0067">ATP-binding</keyword>
<keyword evidence="10" id="KW-0997">Cell inner membrane</keyword>
<name>A0A017HSS9_9RHOB</name>
<keyword evidence="6 10" id="KW-0547">Nucleotide-binding</keyword>
<evidence type="ECO:0000256" key="6">
    <source>
        <dbReference type="ARBA" id="ARBA00022741"/>
    </source>
</evidence>
<dbReference type="GO" id="GO:0016887">
    <property type="term" value="F:ATP hydrolysis activity"/>
    <property type="evidence" value="ECO:0007669"/>
    <property type="project" value="InterPro"/>
</dbReference>
<evidence type="ECO:0000256" key="4">
    <source>
        <dbReference type="ARBA" id="ARBA00022597"/>
    </source>
</evidence>
<evidence type="ECO:0000256" key="1">
    <source>
        <dbReference type="ARBA" id="ARBA00004202"/>
    </source>
</evidence>
<dbReference type="GO" id="GO:0005886">
    <property type="term" value="C:plasma membrane"/>
    <property type="evidence" value="ECO:0007669"/>
    <property type="project" value="UniProtKB-SubCell"/>
</dbReference>
<evidence type="ECO:0000256" key="10">
    <source>
        <dbReference type="RuleBase" id="RU367029"/>
    </source>
</evidence>
<evidence type="ECO:0000256" key="7">
    <source>
        <dbReference type="ARBA" id="ARBA00022840"/>
    </source>
</evidence>
<comment type="caution">
    <text evidence="13">The sequence shown here is derived from an EMBL/GenBank/DDBJ whole genome shotgun (WGS) entry which is preliminary data.</text>
</comment>
<dbReference type="Pfam" id="PF00005">
    <property type="entry name" value="ABC_tran"/>
    <property type="match status" value="1"/>
</dbReference>
<dbReference type="PATRIC" id="fig|442562.3.peg.1089"/>
<accession>A0A017HSS9</accession>
<evidence type="ECO:0000256" key="9">
    <source>
        <dbReference type="ARBA" id="ARBA00023136"/>
    </source>
</evidence>
<dbReference type="Gene3D" id="3.40.50.300">
    <property type="entry name" value="P-loop containing nucleotide triphosphate hydrolases"/>
    <property type="match status" value="1"/>
</dbReference>
<feature type="region of interest" description="Disordered" evidence="11">
    <location>
        <begin position="225"/>
        <end position="244"/>
    </location>
</feature>
<dbReference type="GO" id="GO:0005524">
    <property type="term" value="F:ATP binding"/>
    <property type="evidence" value="ECO:0007669"/>
    <property type="project" value="UniProtKB-UniRule"/>
</dbReference>
<dbReference type="PANTHER" id="PTHR43790:SF7">
    <property type="entry name" value="GALACTOSE_METHYL GALACTOSIDE IMPORT ATP-BINDING PROTEIN MGLA"/>
    <property type="match status" value="1"/>
</dbReference>
<keyword evidence="4 10" id="KW-0762">Sugar transport</keyword>
<feature type="domain" description="ABC transporter" evidence="12">
    <location>
        <begin position="6"/>
        <end position="241"/>
    </location>
</feature>
<dbReference type="AlphaFoldDB" id="A0A017HSS9"/>
<evidence type="ECO:0000259" key="12">
    <source>
        <dbReference type="PROSITE" id="PS50893"/>
    </source>
</evidence>
<dbReference type="PROSITE" id="PS50893">
    <property type="entry name" value="ABC_TRANSPORTER_2"/>
    <property type="match status" value="1"/>
</dbReference>
<keyword evidence="8 10" id="KW-1278">Translocase</keyword>
<keyword evidence="9 10" id="KW-0472">Membrane</keyword>
<gene>
    <name evidence="13" type="ORF">Rumeso_01097</name>
</gene>
<keyword evidence="5" id="KW-0677">Repeat</keyword>
<comment type="similarity">
    <text evidence="10">Belongs to the ABC transporter superfamily.</text>
</comment>
<evidence type="ECO:0000256" key="3">
    <source>
        <dbReference type="ARBA" id="ARBA00022475"/>
    </source>
</evidence>